<dbReference type="AlphaFoldDB" id="A0A6N6VG30"/>
<comment type="caution">
    <text evidence="2">The sequence shown here is derived from an EMBL/GenBank/DDBJ whole genome shotgun (WGS) entry which is preliminary data.</text>
</comment>
<dbReference type="InterPro" id="IPR037107">
    <property type="entry name" value="Put_OMP_sf"/>
</dbReference>
<evidence type="ECO:0000256" key="1">
    <source>
        <dbReference type="SAM" id="SignalP"/>
    </source>
</evidence>
<feature type="chain" id="PRO_5026661692" evidence="1">
    <location>
        <begin position="37"/>
        <end position="359"/>
    </location>
</feature>
<evidence type="ECO:0000313" key="3">
    <source>
        <dbReference type="Proteomes" id="UP000468901"/>
    </source>
</evidence>
<keyword evidence="1" id="KW-0732">Signal</keyword>
<organism evidence="2 3">
    <name type="scientific">Parvibaculum sedimenti</name>
    <dbReference type="NCBI Taxonomy" id="2608632"/>
    <lineage>
        <taxon>Bacteria</taxon>
        <taxon>Pseudomonadati</taxon>
        <taxon>Pseudomonadota</taxon>
        <taxon>Alphaproteobacteria</taxon>
        <taxon>Hyphomicrobiales</taxon>
        <taxon>Parvibaculaceae</taxon>
        <taxon>Parvibaculum</taxon>
    </lineage>
</organism>
<dbReference type="InterPro" id="IPR018707">
    <property type="entry name" value="LpxR"/>
</dbReference>
<gene>
    <name evidence="2" type="ORF">F2P47_16100</name>
</gene>
<proteinExistence type="predicted"/>
<dbReference type="Pfam" id="PF09982">
    <property type="entry name" value="LpxR"/>
    <property type="match status" value="1"/>
</dbReference>
<name>A0A6N6VG30_9HYPH</name>
<dbReference type="Proteomes" id="UP000468901">
    <property type="component" value="Unassembled WGS sequence"/>
</dbReference>
<keyword evidence="3" id="KW-1185">Reference proteome</keyword>
<sequence>MGGIWSFHCMTSVCRVLSAASLLCAATMGTALPAFAEEMDNGFISLQVENDLFAKLANTDRHYTNGLQAAWLSAPRDDLPEWLNNLSAPPLFGLFTDDANVVSVTRRIGVNIGQEIFTPDDTDATAPLLHDRPYAAWLHSTFTLQSVRENAAGGAWQDQWKLDLGVVGPWALGRQVQNGWHKLINVEQANGWANQLRNEPTVNVSFERAWRSERTDSILFDLDTDTIPYSVVALGNAQTYAGVGAIIRLGPDLPDDFGPSRIYPGIGGSDWFRATPGFDWYVFGGGELRGVARDIFLDGNTFRDSQSVDKKPVVTDIKLGATAILGDTRLSFTHVFRSKEFYDQPKADQFGSITLTFGL</sequence>
<accession>A0A6N6VG30</accession>
<dbReference type="Gene3D" id="2.40.128.140">
    <property type="entry name" value="Outer membrane protein"/>
    <property type="match status" value="1"/>
</dbReference>
<evidence type="ECO:0000313" key="2">
    <source>
        <dbReference type="EMBL" id="KAB7738642.1"/>
    </source>
</evidence>
<feature type="signal peptide" evidence="1">
    <location>
        <begin position="1"/>
        <end position="36"/>
    </location>
</feature>
<reference evidence="2 3" key="1">
    <citation type="submission" date="2019-09" db="EMBL/GenBank/DDBJ databases">
        <title>Parvibaculum sedimenti sp. nov., isolated from sediment.</title>
        <authorList>
            <person name="Wang Y."/>
        </authorList>
    </citation>
    <scope>NUCLEOTIDE SEQUENCE [LARGE SCALE GENOMIC DNA]</scope>
    <source>
        <strain evidence="2 3">HXT-9</strain>
    </source>
</reference>
<protein>
    <submittedName>
        <fullName evidence="2">DUF2219 family protein</fullName>
    </submittedName>
</protein>
<dbReference type="EMBL" id="WESC01000018">
    <property type="protein sequence ID" value="KAB7738642.1"/>
    <property type="molecule type" value="Genomic_DNA"/>
</dbReference>